<evidence type="ECO:0000256" key="1">
    <source>
        <dbReference type="ARBA" id="ARBA00004255"/>
    </source>
</evidence>
<name>A0ABV9FZM4_9ACTN</name>
<feature type="region of interest" description="Disordered" evidence="5">
    <location>
        <begin position="200"/>
        <end position="227"/>
    </location>
</feature>
<feature type="compositionally biased region" description="Gly residues" evidence="5">
    <location>
        <begin position="210"/>
        <end position="227"/>
    </location>
</feature>
<evidence type="ECO:0000313" key="7">
    <source>
        <dbReference type="Proteomes" id="UP001595993"/>
    </source>
</evidence>
<dbReference type="Pfam" id="PF05719">
    <property type="entry name" value="GPP34"/>
    <property type="match status" value="1"/>
</dbReference>
<dbReference type="InterPro" id="IPR038261">
    <property type="entry name" value="GPP34-like_sf"/>
</dbReference>
<evidence type="ECO:0000256" key="2">
    <source>
        <dbReference type="ARBA" id="ARBA00023034"/>
    </source>
</evidence>
<sequence>MTELSLPEELLLLALDPVTGRRHCTRRYLQYGLAGAALAELELQGRITEARGRVTVVNPLPPQDPLSARILAILPAPRKSRFGDGVRARPWVRSTGRRVEELCLYQLVGRGALRVETRRFLGLFPYHRYPAAADDWSAPVRGRYAESVAAGFPDRRSRLLAAFTAAIGLAKVLHPGFGSWRERGALRVLVREEWAPHAVHRAVQQDKQSGSGGDGGSDGGGGGGGGD</sequence>
<evidence type="ECO:0000256" key="4">
    <source>
        <dbReference type="ARBA" id="ARBA00023136"/>
    </source>
</evidence>
<dbReference type="EMBL" id="JBHSFE010000003">
    <property type="protein sequence ID" value="MFC4606394.1"/>
    <property type="molecule type" value="Genomic_DNA"/>
</dbReference>
<evidence type="ECO:0000256" key="5">
    <source>
        <dbReference type="SAM" id="MobiDB-lite"/>
    </source>
</evidence>
<keyword evidence="2" id="KW-0333">Golgi apparatus</keyword>
<gene>
    <name evidence="6" type="ORF">ACFO9E_00925</name>
</gene>
<dbReference type="InterPro" id="IPR008628">
    <property type="entry name" value="GPP34-like"/>
</dbReference>
<keyword evidence="4" id="KW-0472">Membrane</keyword>
<organism evidence="6 7">
    <name type="scientific">Streptomyces maoxianensis</name>
    <dbReference type="NCBI Taxonomy" id="1459942"/>
    <lineage>
        <taxon>Bacteria</taxon>
        <taxon>Bacillati</taxon>
        <taxon>Actinomycetota</taxon>
        <taxon>Actinomycetes</taxon>
        <taxon>Kitasatosporales</taxon>
        <taxon>Streptomycetaceae</taxon>
        <taxon>Streptomyces</taxon>
    </lineage>
</organism>
<accession>A0ABV9FZM4</accession>
<evidence type="ECO:0000256" key="3">
    <source>
        <dbReference type="ARBA" id="ARBA00023121"/>
    </source>
</evidence>
<dbReference type="Gene3D" id="1.10.3630.10">
    <property type="entry name" value="yeast vps74-n-term truncation variant domain like"/>
    <property type="match status" value="1"/>
</dbReference>
<dbReference type="Proteomes" id="UP001595993">
    <property type="component" value="Unassembled WGS sequence"/>
</dbReference>
<keyword evidence="3" id="KW-0446">Lipid-binding</keyword>
<comment type="caution">
    <text evidence="6">The sequence shown here is derived from an EMBL/GenBank/DDBJ whole genome shotgun (WGS) entry which is preliminary data.</text>
</comment>
<protein>
    <submittedName>
        <fullName evidence="6">GPP34 family phosphoprotein</fullName>
    </submittedName>
</protein>
<dbReference type="RefSeq" id="WP_381190626.1">
    <property type="nucleotide sequence ID" value="NZ_JBHSFE010000003.1"/>
</dbReference>
<comment type="subcellular location">
    <subcellularLocation>
        <location evidence="1">Golgi apparatus membrane</location>
        <topology evidence="1">Peripheral membrane protein</topology>
        <orientation evidence="1">Cytoplasmic side</orientation>
    </subcellularLocation>
</comment>
<proteinExistence type="predicted"/>
<evidence type="ECO:0000313" key="6">
    <source>
        <dbReference type="EMBL" id="MFC4606394.1"/>
    </source>
</evidence>
<keyword evidence="7" id="KW-1185">Reference proteome</keyword>
<reference evidence="7" key="1">
    <citation type="journal article" date="2019" name="Int. J. Syst. Evol. Microbiol.">
        <title>The Global Catalogue of Microorganisms (GCM) 10K type strain sequencing project: providing services to taxonomists for standard genome sequencing and annotation.</title>
        <authorList>
            <consortium name="The Broad Institute Genomics Platform"/>
            <consortium name="The Broad Institute Genome Sequencing Center for Infectious Disease"/>
            <person name="Wu L."/>
            <person name="Ma J."/>
        </authorList>
    </citation>
    <scope>NUCLEOTIDE SEQUENCE [LARGE SCALE GENOMIC DNA]</scope>
    <source>
        <strain evidence="7">CGMCC 4.7139</strain>
    </source>
</reference>